<feature type="domain" description="N-acetyltransferase" evidence="1">
    <location>
        <begin position="25"/>
        <end position="192"/>
    </location>
</feature>
<dbReference type="RefSeq" id="WP_337338115.1">
    <property type="nucleotide sequence ID" value="NZ_JBBDGL010000002.1"/>
</dbReference>
<dbReference type="Proteomes" id="UP001368654">
    <property type="component" value="Unassembled WGS sequence"/>
</dbReference>
<evidence type="ECO:0000259" key="1">
    <source>
        <dbReference type="PROSITE" id="PS51186"/>
    </source>
</evidence>
<comment type="caution">
    <text evidence="2">The sequence shown here is derived from an EMBL/GenBank/DDBJ whole genome shotgun (WGS) entry which is preliminary data.</text>
</comment>
<dbReference type="CDD" id="cd04301">
    <property type="entry name" value="NAT_SF"/>
    <property type="match status" value="1"/>
</dbReference>
<accession>A0ABU8LTX7</accession>
<proteinExistence type="predicted"/>
<reference evidence="2 3" key="1">
    <citation type="submission" date="2024-02" db="EMBL/GenBank/DDBJ databases">
        <authorList>
            <person name="Saticioglu I.B."/>
        </authorList>
    </citation>
    <scope>NUCLEOTIDE SEQUENCE [LARGE SCALE GENOMIC DNA]</scope>
    <source>
        <strain evidence="2 3">Mu-86</strain>
    </source>
</reference>
<name>A0ABU8LTX7_9MICO</name>
<gene>
    <name evidence="2" type="ORF">WDU96_08805</name>
</gene>
<dbReference type="EMBL" id="JBBDGL010000002">
    <property type="protein sequence ID" value="MEJ1155692.1"/>
    <property type="molecule type" value="Genomic_DNA"/>
</dbReference>
<evidence type="ECO:0000313" key="2">
    <source>
        <dbReference type="EMBL" id="MEJ1155692.1"/>
    </source>
</evidence>
<dbReference type="Pfam" id="PF00583">
    <property type="entry name" value="Acetyltransf_1"/>
    <property type="match status" value="1"/>
</dbReference>
<dbReference type="PROSITE" id="PS51186">
    <property type="entry name" value="GNAT"/>
    <property type="match status" value="1"/>
</dbReference>
<dbReference type="InterPro" id="IPR000182">
    <property type="entry name" value="GNAT_dom"/>
</dbReference>
<protein>
    <submittedName>
        <fullName evidence="2">GNAT family N-acetyltransferase</fullName>
    </submittedName>
</protein>
<dbReference type="SUPFAM" id="SSF55729">
    <property type="entry name" value="Acyl-CoA N-acyltransferases (Nat)"/>
    <property type="match status" value="1"/>
</dbReference>
<sequence>MHSTPGDMRVTSIPGPSFRPLHIPHDLASSEASDFIAMVRVRNAIYRENSGHDDEAVTPEQMLPHYRPNPYELRKAWVIVVGDEIVGRVGIDLPLEEGSVVAFWLIEILRAHWGRGIGSAALVLLEQYARSHGRTTLQSWATHPPCDGATLTPRTGFGTIPEDHVARFYARHGYALEQVERNSAFDMTEPLDQVERLLTQSRAAASDYRVLQWDAPTPADCIEGYAWMKSRMSTDIPAGALDFDEERWDAVRITQHDERYTAAGSTLQVTAAQHIRTGELCAFNELMIPEDRTLASHQEDTLVLKEHRGHKLGTLVKCAGLIEWRARMPHSPRVLTYNAEENRPMLDINEAIGFIPIAYVGAWKKVLVGSADSSGSNDS</sequence>
<dbReference type="InterPro" id="IPR016181">
    <property type="entry name" value="Acyl_CoA_acyltransferase"/>
</dbReference>
<evidence type="ECO:0000313" key="3">
    <source>
        <dbReference type="Proteomes" id="UP001368654"/>
    </source>
</evidence>
<dbReference type="Gene3D" id="3.40.630.30">
    <property type="match status" value="1"/>
</dbReference>
<organism evidence="2 3">
    <name type="scientific">Microbacterium marmarense</name>
    <dbReference type="NCBI Taxonomy" id="3122051"/>
    <lineage>
        <taxon>Bacteria</taxon>
        <taxon>Bacillati</taxon>
        <taxon>Actinomycetota</taxon>
        <taxon>Actinomycetes</taxon>
        <taxon>Micrococcales</taxon>
        <taxon>Microbacteriaceae</taxon>
        <taxon>Microbacterium</taxon>
    </lineage>
</organism>
<keyword evidence="3" id="KW-1185">Reference proteome</keyword>